<sequence>MCHLPGLVVFDLDYTLWPFWVDTHVDPPFHRDRTGEIRGATQLLELFGVRRFLCRVEIYPGGKSTHFHRLQQDTGVPFAQMLFFDDEERNIRDVSKLGVTCVLVPDGMTQALLTQGLEAFARS</sequence>
<dbReference type="GeneID" id="116839047"/>
<dbReference type="RefSeq" id="XP_032660591.1">
    <property type="nucleotide sequence ID" value="XM_032804700.2"/>
</dbReference>
<protein>
    <recommendedName>
        <fullName evidence="3">Magnesium-dependent phosphatase 1</fullName>
    </recommendedName>
</protein>
<keyword evidence="2" id="KW-1185">Reference proteome</keyword>
<dbReference type="PANTHER" id="PTHR17901:SF14">
    <property type="entry name" value="MAGNESIUM-DEPENDENT PHOSPHATASE 1"/>
    <property type="match status" value="1"/>
</dbReference>
<reference evidence="1" key="2">
    <citation type="submission" date="2025-09" db="UniProtKB">
        <authorList>
            <consortium name="Ensembl"/>
        </authorList>
    </citation>
    <scope>IDENTIFICATION</scope>
</reference>
<evidence type="ECO:0008006" key="3">
    <source>
        <dbReference type="Google" id="ProtNLM"/>
    </source>
</evidence>
<dbReference type="AlphaFoldDB" id="A0A8C0GGG8"/>
<evidence type="ECO:0000313" key="1">
    <source>
        <dbReference type="Ensembl" id="ENSCABP00000006852.1"/>
    </source>
</evidence>
<dbReference type="CTD" id="145553"/>
<gene>
    <name evidence="1" type="primary">LOC116839047</name>
</gene>
<dbReference type="Pfam" id="PF12689">
    <property type="entry name" value="Acid_PPase"/>
    <property type="match status" value="1"/>
</dbReference>
<dbReference type="GeneTree" id="ENSGT00940000165797"/>
<dbReference type="SUPFAM" id="SSF56784">
    <property type="entry name" value="HAD-like"/>
    <property type="match status" value="1"/>
</dbReference>
<dbReference type="Ensembl" id="ENSCABT00000007485.1">
    <property type="protein sequence ID" value="ENSCABP00000006852.1"/>
    <property type="gene ID" value="ENSCABG00000005124.1"/>
</dbReference>
<proteinExistence type="predicted"/>
<dbReference type="Proteomes" id="UP000694404">
    <property type="component" value="Unplaced"/>
</dbReference>
<organism evidence="1 2">
    <name type="scientific">Chelonoidis abingdonii</name>
    <name type="common">Abingdon island giant tortoise</name>
    <name type="synonym">Testudo abingdonii</name>
    <dbReference type="NCBI Taxonomy" id="106734"/>
    <lineage>
        <taxon>Eukaryota</taxon>
        <taxon>Metazoa</taxon>
        <taxon>Chordata</taxon>
        <taxon>Craniata</taxon>
        <taxon>Vertebrata</taxon>
        <taxon>Euteleostomi</taxon>
        <taxon>Archelosauria</taxon>
        <taxon>Testudinata</taxon>
        <taxon>Testudines</taxon>
        <taxon>Cryptodira</taxon>
        <taxon>Durocryptodira</taxon>
        <taxon>Testudinoidea</taxon>
        <taxon>Testudinidae</taxon>
        <taxon>Chelonoidis</taxon>
    </lineage>
</organism>
<name>A0A8C0GGG8_CHEAB</name>
<reference evidence="1" key="1">
    <citation type="submission" date="2025-08" db="UniProtKB">
        <authorList>
            <consortium name="Ensembl"/>
        </authorList>
    </citation>
    <scope>IDENTIFICATION</scope>
</reference>
<dbReference type="PANTHER" id="PTHR17901">
    <property type="entry name" value="MAGNESIUM-DEPENDENT PHOSPHATASE 1 MDP1"/>
    <property type="match status" value="1"/>
</dbReference>
<dbReference type="GO" id="GO:0003993">
    <property type="term" value="F:acid phosphatase activity"/>
    <property type="evidence" value="ECO:0007669"/>
    <property type="project" value="TreeGrafter"/>
</dbReference>
<dbReference type="Gene3D" id="3.40.50.1000">
    <property type="entry name" value="HAD superfamily/HAD-like"/>
    <property type="match status" value="2"/>
</dbReference>
<dbReference type="InterPro" id="IPR023214">
    <property type="entry name" value="HAD_sf"/>
</dbReference>
<dbReference type="InterPro" id="IPR010036">
    <property type="entry name" value="MDP_1_eu_arc"/>
</dbReference>
<dbReference type="InterPro" id="IPR036412">
    <property type="entry name" value="HAD-like_sf"/>
</dbReference>
<evidence type="ECO:0000313" key="2">
    <source>
        <dbReference type="Proteomes" id="UP000694404"/>
    </source>
</evidence>
<accession>A0A8C0GGG8</accession>